<evidence type="ECO:0000313" key="2">
    <source>
        <dbReference type="Proteomes" id="UP000233469"/>
    </source>
</evidence>
<dbReference type="Proteomes" id="UP000233469">
    <property type="component" value="Unassembled WGS sequence"/>
</dbReference>
<sequence>MNIFCIRKLLSTLTFNARQYFEADYFRSASDLFLAFKKNEKRLRKHVVLFIDEYNKL</sequence>
<accession>A0A2N1NEK4</accession>
<dbReference type="EMBL" id="LLXL01000447">
    <property type="protein sequence ID" value="PKK72299.1"/>
    <property type="molecule type" value="Genomic_DNA"/>
</dbReference>
<organism evidence="1 2">
    <name type="scientific">Rhizophagus irregularis</name>
    <dbReference type="NCBI Taxonomy" id="588596"/>
    <lineage>
        <taxon>Eukaryota</taxon>
        <taxon>Fungi</taxon>
        <taxon>Fungi incertae sedis</taxon>
        <taxon>Mucoromycota</taxon>
        <taxon>Glomeromycotina</taxon>
        <taxon>Glomeromycetes</taxon>
        <taxon>Glomerales</taxon>
        <taxon>Glomeraceae</taxon>
        <taxon>Rhizophagus</taxon>
    </lineage>
</organism>
<proteinExistence type="predicted"/>
<dbReference type="AlphaFoldDB" id="A0A2N1NEK4"/>
<gene>
    <name evidence="1" type="ORF">RhiirC2_743115</name>
</gene>
<dbReference type="VEuPathDB" id="FungiDB:FUN_010326"/>
<protein>
    <submittedName>
        <fullName evidence="1">Uncharacterized protein</fullName>
    </submittedName>
</protein>
<name>A0A2N1NEK4_9GLOM</name>
<reference evidence="1 2" key="1">
    <citation type="submission" date="2016-04" db="EMBL/GenBank/DDBJ databases">
        <title>Genome analyses suggest a sexual origin of heterokaryosis in a supposedly ancient asexual fungus.</title>
        <authorList>
            <person name="Ropars J."/>
            <person name="Sedzielewska K."/>
            <person name="Noel J."/>
            <person name="Charron P."/>
            <person name="Farinelli L."/>
            <person name="Marton T."/>
            <person name="Kruger M."/>
            <person name="Pelin A."/>
            <person name="Brachmann A."/>
            <person name="Corradi N."/>
        </authorList>
    </citation>
    <scope>NUCLEOTIDE SEQUENCE [LARGE SCALE GENOMIC DNA]</scope>
    <source>
        <strain evidence="1 2">C2</strain>
    </source>
</reference>
<comment type="caution">
    <text evidence="1">The sequence shown here is derived from an EMBL/GenBank/DDBJ whole genome shotgun (WGS) entry which is preliminary data.</text>
</comment>
<evidence type="ECO:0000313" key="1">
    <source>
        <dbReference type="EMBL" id="PKK72299.1"/>
    </source>
</evidence>
<reference evidence="1 2" key="2">
    <citation type="submission" date="2017-10" db="EMBL/GenBank/DDBJ databases">
        <title>Extensive intraspecific genome diversity in a model arbuscular mycorrhizal fungus.</title>
        <authorList>
            <person name="Chen E.C.H."/>
            <person name="Morin E."/>
            <person name="Baudet D."/>
            <person name="Noel J."/>
            <person name="Ndikumana S."/>
            <person name="Charron P."/>
            <person name="St-Onge C."/>
            <person name="Giorgi J."/>
            <person name="Grigoriev I.V."/>
            <person name="Roux C."/>
            <person name="Martin F.M."/>
            <person name="Corradi N."/>
        </authorList>
    </citation>
    <scope>NUCLEOTIDE SEQUENCE [LARGE SCALE GENOMIC DNA]</scope>
    <source>
        <strain evidence="1 2">C2</strain>
    </source>
</reference>